<dbReference type="KEGG" id="cinf:CINF_0835"/>
<dbReference type="GO" id="GO:0046677">
    <property type="term" value="P:response to antibiotic"/>
    <property type="evidence" value="ECO:0007669"/>
    <property type="project" value="UniProtKB-KW"/>
</dbReference>
<keyword evidence="7" id="KW-1185">Reference proteome</keyword>
<protein>
    <recommendedName>
        <fullName evidence="2 5">Aminoglycoside N(3)-acetyltransferase</fullName>
        <ecNumber evidence="5">2.3.1.-</ecNumber>
    </recommendedName>
</protein>
<evidence type="ECO:0000256" key="5">
    <source>
        <dbReference type="RuleBase" id="RU365031"/>
    </source>
</evidence>
<name>A0A7H9CKL1_9BACT</name>
<keyword evidence="4 5" id="KW-0012">Acyltransferase</keyword>
<organism evidence="6 7">
    <name type="scientific">Candidatus Campylobacter infans</name>
    <dbReference type="NCBI Taxonomy" id="2561898"/>
    <lineage>
        <taxon>Bacteria</taxon>
        <taxon>Pseudomonadati</taxon>
        <taxon>Campylobacterota</taxon>
        <taxon>Epsilonproteobacteria</taxon>
        <taxon>Campylobacterales</taxon>
        <taxon>Campylobacteraceae</taxon>
        <taxon>Campylobacter</taxon>
    </lineage>
</organism>
<keyword evidence="5" id="KW-0046">Antibiotic resistance</keyword>
<proteinExistence type="inferred from homology"/>
<dbReference type="EC" id="2.3.1.-" evidence="5"/>
<dbReference type="EMBL" id="CP049075">
    <property type="protein sequence ID" value="QLI05349.1"/>
    <property type="molecule type" value="Genomic_DNA"/>
</dbReference>
<accession>A0A7H9CKL1</accession>
<dbReference type="GO" id="GO:0046353">
    <property type="term" value="F:aminoglycoside 3-N-acetyltransferase activity"/>
    <property type="evidence" value="ECO:0007669"/>
    <property type="project" value="UniProtKB-EC"/>
</dbReference>
<evidence type="ECO:0000256" key="1">
    <source>
        <dbReference type="ARBA" id="ARBA00006383"/>
    </source>
</evidence>
<dbReference type="InterPro" id="IPR003679">
    <property type="entry name" value="Amioglycoside_AcTrfase"/>
</dbReference>
<evidence type="ECO:0000313" key="6">
    <source>
        <dbReference type="EMBL" id="QLI05349.1"/>
    </source>
</evidence>
<reference evidence="6 7" key="1">
    <citation type="submission" date="2020-02" db="EMBL/GenBank/DDBJ databases">
        <title>Complete genome sequence of the novel Campylobacter species Candidatus Campylobacter infans.</title>
        <authorList>
            <person name="Duim B."/>
            <person name="Zomer A."/>
            <person name="van der Graaf L."/>
            <person name="Wagenaar J."/>
        </authorList>
    </citation>
    <scope>NUCLEOTIDE SEQUENCE [LARGE SCALE GENOMIC DNA]</scope>
    <source>
        <strain evidence="6 7">19S00001</strain>
    </source>
</reference>
<evidence type="ECO:0000256" key="4">
    <source>
        <dbReference type="ARBA" id="ARBA00023315"/>
    </source>
</evidence>
<dbReference type="PANTHER" id="PTHR11104:SF0">
    <property type="entry name" value="SPBETA PROPHAGE-DERIVED AMINOGLYCOSIDE N(3')-ACETYLTRANSFERASE-LIKE PROTEIN YOKD"/>
    <property type="match status" value="1"/>
</dbReference>
<dbReference type="SUPFAM" id="SSF110710">
    <property type="entry name" value="TTHA0583/YokD-like"/>
    <property type="match status" value="1"/>
</dbReference>
<comment type="similarity">
    <text evidence="1 5">Belongs to the antibiotic N-acetyltransferase family.</text>
</comment>
<dbReference type="Pfam" id="PF02522">
    <property type="entry name" value="Antibiotic_NAT"/>
    <property type="match status" value="1"/>
</dbReference>
<evidence type="ECO:0000313" key="7">
    <source>
        <dbReference type="Proteomes" id="UP000509414"/>
    </source>
</evidence>
<dbReference type="Proteomes" id="UP000509414">
    <property type="component" value="Chromosome"/>
</dbReference>
<dbReference type="InterPro" id="IPR028345">
    <property type="entry name" value="Antibiotic_NAT-like"/>
</dbReference>
<gene>
    <name evidence="6" type="ORF">CINF_0835</name>
</gene>
<dbReference type="RefSeq" id="WP_179975856.1">
    <property type="nucleotide sequence ID" value="NZ_CP049075.1"/>
</dbReference>
<comment type="catalytic activity">
    <reaction evidence="5">
        <text>a 2-deoxystreptamine antibiotic + acetyl-CoA = an N(3)-acetyl-2-deoxystreptamine antibiotic + CoA + H(+)</text>
        <dbReference type="Rhea" id="RHEA:12665"/>
        <dbReference type="ChEBI" id="CHEBI:15378"/>
        <dbReference type="ChEBI" id="CHEBI:57287"/>
        <dbReference type="ChEBI" id="CHEBI:57288"/>
        <dbReference type="ChEBI" id="CHEBI:57921"/>
        <dbReference type="ChEBI" id="CHEBI:77452"/>
        <dbReference type="EC" id="2.3.1.81"/>
    </reaction>
</comment>
<evidence type="ECO:0000256" key="2">
    <source>
        <dbReference type="ARBA" id="ARBA00012882"/>
    </source>
</evidence>
<dbReference type="AlphaFoldDB" id="A0A7H9CKL1"/>
<sequence length="266" mass="30651">MQLFQNKNQIITSDDFKLALKELGINKGDMLCVHTNFTQFGKILPKKDEFLHEIKEILCDLIGQDGTLIIPTFTYSFCKNLVFDKKNSKGVVGVFGEYFRHLDGVWRTNDPIFSLAVFGAKQAEFKKDFSSCFGKDSAFEILNANGAKFLMIGLENGDSFTYNIHIEQCSNVSYRYLKPFSGKIIDETGISRDTSILYFVRDLELNPLIDHQKRLEFLLKFNAAKIKNFSSSYFLLIDAKKSFEILSAQYKKDDKYFLKTYNEISR</sequence>
<keyword evidence="3 5" id="KW-0808">Transferase</keyword>
<evidence type="ECO:0000256" key="3">
    <source>
        <dbReference type="ARBA" id="ARBA00022679"/>
    </source>
</evidence>
<dbReference type="PANTHER" id="PTHR11104">
    <property type="entry name" value="AMINOGLYCOSIDE N3-ACETYLTRANSFERASE"/>
    <property type="match status" value="1"/>
</dbReference>